<dbReference type="OrthoDB" id="9806954at2"/>
<organism evidence="12 13">
    <name type="scientific">Peptoclostridium acidaminophilum DSM 3953</name>
    <dbReference type="NCBI Taxonomy" id="1286171"/>
    <lineage>
        <taxon>Bacteria</taxon>
        <taxon>Bacillati</taxon>
        <taxon>Bacillota</taxon>
        <taxon>Clostridia</taxon>
        <taxon>Peptostreptococcales</taxon>
        <taxon>Peptoclostridiaceae</taxon>
        <taxon>Peptoclostridium</taxon>
    </lineage>
</organism>
<dbReference type="RefSeq" id="WP_025435500.1">
    <property type="nucleotide sequence ID" value="NZ_CP007452.1"/>
</dbReference>
<dbReference type="AlphaFoldDB" id="W8TJW1"/>
<dbReference type="InterPro" id="IPR027417">
    <property type="entry name" value="P-loop_NTPase"/>
</dbReference>
<dbReference type="PIRSF" id="PIRSF003128">
    <property type="entry name" value="RecN"/>
    <property type="match status" value="1"/>
</dbReference>
<evidence type="ECO:0000256" key="1">
    <source>
        <dbReference type="ARBA" id="ARBA00003618"/>
    </source>
</evidence>
<dbReference type="CDD" id="cd03241">
    <property type="entry name" value="ABC_RecN"/>
    <property type="match status" value="2"/>
</dbReference>
<feature type="domain" description="RecF/RecN/SMC N-terminal" evidence="11">
    <location>
        <begin position="2"/>
        <end position="510"/>
    </location>
</feature>
<evidence type="ECO:0000256" key="8">
    <source>
        <dbReference type="ARBA" id="ARBA00033408"/>
    </source>
</evidence>
<reference evidence="12 13" key="1">
    <citation type="journal article" date="2014" name="Genome Announc.">
        <title>Complete Genome Sequence of Amino Acid-Utilizing Eubacterium acidaminophilum al-2 (DSM 3953).</title>
        <authorList>
            <person name="Poehlein A."/>
            <person name="Andreesen J.R."/>
            <person name="Daniel R."/>
        </authorList>
    </citation>
    <scope>NUCLEOTIDE SEQUENCE [LARGE SCALE GENOMIC DNA]</scope>
    <source>
        <strain evidence="12 13">DSM 3953</strain>
    </source>
</reference>
<dbReference type="GO" id="GO:0006281">
    <property type="term" value="P:DNA repair"/>
    <property type="evidence" value="ECO:0007669"/>
    <property type="project" value="UniProtKB-KW"/>
</dbReference>
<dbReference type="eggNOG" id="COG0497">
    <property type="taxonomic scope" value="Bacteria"/>
</dbReference>
<evidence type="ECO:0000256" key="6">
    <source>
        <dbReference type="ARBA" id="ARBA00022840"/>
    </source>
</evidence>
<evidence type="ECO:0000259" key="11">
    <source>
        <dbReference type="Pfam" id="PF02463"/>
    </source>
</evidence>
<feature type="coiled-coil region" evidence="10">
    <location>
        <begin position="169"/>
        <end position="225"/>
    </location>
</feature>
<dbReference type="Gene3D" id="3.40.50.300">
    <property type="entry name" value="P-loop containing nucleotide triphosphate hydrolases"/>
    <property type="match status" value="2"/>
</dbReference>
<dbReference type="PANTHER" id="PTHR11059:SF0">
    <property type="entry name" value="DNA REPAIR PROTEIN RECN"/>
    <property type="match status" value="1"/>
</dbReference>
<evidence type="ECO:0000256" key="7">
    <source>
        <dbReference type="ARBA" id="ARBA00023204"/>
    </source>
</evidence>
<dbReference type="Proteomes" id="UP000019591">
    <property type="component" value="Chromosome"/>
</dbReference>
<dbReference type="STRING" id="1286171.EAL2_c12070"/>
<dbReference type="Pfam" id="PF02463">
    <property type="entry name" value="SMC_N"/>
    <property type="match status" value="1"/>
</dbReference>
<comment type="function">
    <text evidence="1 9">May be involved in recombinational repair of damaged DNA.</text>
</comment>
<name>W8TJW1_PEPAC</name>
<dbReference type="InterPro" id="IPR004604">
    <property type="entry name" value="DNA_recomb/repair_RecN"/>
</dbReference>
<evidence type="ECO:0000313" key="12">
    <source>
        <dbReference type="EMBL" id="AHM56502.1"/>
    </source>
</evidence>
<dbReference type="GO" id="GO:0005524">
    <property type="term" value="F:ATP binding"/>
    <property type="evidence" value="ECO:0007669"/>
    <property type="project" value="UniProtKB-KW"/>
</dbReference>
<keyword evidence="10" id="KW-0175">Coiled coil</keyword>
<keyword evidence="6" id="KW-0067">ATP-binding</keyword>
<feature type="coiled-coil region" evidence="10">
    <location>
        <begin position="312"/>
        <end position="350"/>
    </location>
</feature>
<proteinExistence type="inferred from homology"/>
<comment type="similarity">
    <text evidence="2 9">Belongs to the RecN family.</text>
</comment>
<evidence type="ECO:0000256" key="3">
    <source>
        <dbReference type="ARBA" id="ARBA00021315"/>
    </source>
</evidence>
<dbReference type="SUPFAM" id="SSF52540">
    <property type="entry name" value="P-loop containing nucleoside triphosphate hydrolases"/>
    <property type="match status" value="1"/>
</dbReference>
<evidence type="ECO:0000256" key="2">
    <source>
        <dbReference type="ARBA" id="ARBA00009441"/>
    </source>
</evidence>
<gene>
    <name evidence="12" type="primary">recN</name>
    <name evidence="12" type="ORF">EAL2_c12070</name>
</gene>
<sequence length="569" mass="64857">MILELYVKNFILIDETRLRFENGLNILTGETGSGKSIILNALQLCMGEKWDKDYIRRGEKGSVVEATFHIEGMQLREEFSEMGFDCLDDGIVIITREIMADGKSISRINGRNVKVGLLRQMSGMIIDIHSQHESQELFNKERYVGYLDRYAGKQLAEVLYSYKRLYSEYRDIKGQISELAQGANELQAQRDMDLLRFQIKEIEDARIDKEELEQIEKELDMARNIENIQKKLTGCYSALYASEYNITDMISAVMRDMSEISDYDAKLGGFAASIEDVYYRIGDLSKDIRRYSEGISLDEERLSELDSRISEINNLKRKYGNTADEIINYLEEIRQRLSELENRDELSERLRLELTLKTEQLEELALVLSGLRKKAAEDFAHKLRMEYESLNSSYIDFAIEFSRKELLSETGRDDVAFMVSFNQGEKRMPVYKVASGGEISRFMLTLKNITTQFEPVETLVFDEIDTGISGIAAQVVGNKLKDISRIKQVICITHLPQIAVNSDAHFSIEKVAIGDAVVTRIEKLSLDGKINEIARLIGGMNITKTTLQNAKEILGVALDSQEAENGDNK</sequence>
<keyword evidence="13" id="KW-1185">Reference proteome</keyword>
<protein>
    <recommendedName>
        <fullName evidence="3 9">DNA repair protein RecN</fullName>
    </recommendedName>
    <alternativeName>
        <fullName evidence="8 9">Recombination protein N</fullName>
    </alternativeName>
</protein>
<dbReference type="InterPro" id="IPR003395">
    <property type="entry name" value="RecF/RecN/SMC_N"/>
</dbReference>
<accession>W8TJW1</accession>
<evidence type="ECO:0000313" key="13">
    <source>
        <dbReference type="Proteomes" id="UP000019591"/>
    </source>
</evidence>
<dbReference type="PANTHER" id="PTHR11059">
    <property type="entry name" value="DNA REPAIR PROTEIN RECN"/>
    <property type="match status" value="1"/>
</dbReference>
<keyword evidence="5 9" id="KW-0227">DNA damage</keyword>
<dbReference type="GO" id="GO:0006310">
    <property type="term" value="P:DNA recombination"/>
    <property type="evidence" value="ECO:0007669"/>
    <property type="project" value="InterPro"/>
</dbReference>
<dbReference type="KEGG" id="eac:EAL2_c12070"/>
<dbReference type="HOGENOM" id="CLU_018297_3_1_9"/>
<evidence type="ECO:0000256" key="9">
    <source>
        <dbReference type="PIRNR" id="PIRNR003128"/>
    </source>
</evidence>
<evidence type="ECO:0000256" key="10">
    <source>
        <dbReference type="SAM" id="Coils"/>
    </source>
</evidence>
<dbReference type="GO" id="GO:0043590">
    <property type="term" value="C:bacterial nucleoid"/>
    <property type="evidence" value="ECO:0007669"/>
    <property type="project" value="TreeGrafter"/>
</dbReference>
<dbReference type="GO" id="GO:0009432">
    <property type="term" value="P:SOS response"/>
    <property type="evidence" value="ECO:0007669"/>
    <property type="project" value="TreeGrafter"/>
</dbReference>
<keyword evidence="4" id="KW-0547">Nucleotide-binding</keyword>
<evidence type="ECO:0000256" key="4">
    <source>
        <dbReference type="ARBA" id="ARBA00022741"/>
    </source>
</evidence>
<keyword evidence="7 9" id="KW-0234">DNA repair</keyword>
<dbReference type="NCBIfam" id="TIGR00634">
    <property type="entry name" value="recN"/>
    <property type="match status" value="1"/>
</dbReference>
<dbReference type="PATRIC" id="fig|1286171.3.peg.1156"/>
<dbReference type="EMBL" id="CP007452">
    <property type="protein sequence ID" value="AHM56502.1"/>
    <property type="molecule type" value="Genomic_DNA"/>
</dbReference>
<evidence type="ECO:0000256" key="5">
    <source>
        <dbReference type="ARBA" id="ARBA00022763"/>
    </source>
</evidence>